<gene>
    <name evidence="1" type="ORF">AABB29_04365</name>
</gene>
<proteinExistence type="predicted"/>
<reference evidence="2" key="1">
    <citation type="submission" date="2024-04" db="EMBL/GenBank/DDBJ databases">
        <title>Phylogenomic analyses of a clade within the roseobacter group suggest taxonomic reassignments of species of the genera Aestuariivita, Citreicella, Loktanella, Nautella, Pelagibaca, Ruegeria, Thalassobius, Thiobacimonas and Tropicibacter, and the proposal o.</title>
        <authorList>
            <person name="Jeon C.O."/>
        </authorList>
    </citation>
    <scope>NUCLEOTIDE SEQUENCE [LARGE SCALE GENOMIC DNA]</scope>
    <source>
        <strain evidence="2">BS5-3</strain>
    </source>
</reference>
<evidence type="ECO:0000313" key="2">
    <source>
        <dbReference type="Proteomes" id="UP001440612"/>
    </source>
</evidence>
<evidence type="ECO:0008006" key="3">
    <source>
        <dbReference type="Google" id="ProtNLM"/>
    </source>
</evidence>
<sequence length="199" mass="22844">MTHALLPWMDQPLQRHKGMGSHFFQGMSPAEAELAFDMAGYAFRNYTRVAIVRNPLTKMAQLYDRIAATDRVWRMRRRVGVTVPDFTTWLAGTRPNGNGAAMTAAGPRWRRFGAWSALDWCQDRVTHVVKAETAERDLPEIFHNIGIKPHFGARPIDTLRVHQPVSARYSPEATRMIEDRYQWDLDFYGFQPAELLLVA</sequence>
<evidence type="ECO:0000313" key="1">
    <source>
        <dbReference type="EMBL" id="WZC49889.1"/>
    </source>
</evidence>
<dbReference type="EMBL" id="CP150951">
    <property type="protein sequence ID" value="WZC49889.1"/>
    <property type="molecule type" value="Genomic_DNA"/>
</dbReference>
<name>A0ABZ2V5Y5_9RHOB</name>
<dbReference type="RefSeq" id="WP_341367999.1">
    <property type="nucleotide sequence ID" value="NZ_CP150951.2"/>
</dbReference>
<dbReference type="Proteomes" id="UP001440612">
    <property type="component" value="Chromosome"/>
</dbReference>
<accession>A0ABZ2V5Y5</accession>
<protein>
    <recommendedName>
        <fullName evidence="3">Sulfotransferase family protein</fullName>
    </recommendedName>
</protein>
<organism evidence="1 2">
    <name type="scientific">Yoonia phaeophyticola</name>
    <dbReference type="NCBI Taxonomy" id="3137369"/>
    <lineage>
        <taxon>Bacteria</taxon>
        <taxon>Pseudomonadati</taxon>
        <taxon>Pseudomonadota</taxon>
        <taxon>Alphaproteobacteria</taxon>
        <taxon>Rhodobacterales</taxon>
        <taxon>Paracoccaceae</taxon>
        <taxon>Yoonia</taxon>
    </lineage>
</organism>
<keyword evidence="2" id="KW-1185">Reference proteome</keyword>